<dbReference type="PANTHER" id="PTHR32309">
    <property type="entry name" value="TYROSINE-PROTEIN KINASE"/>
    <property type="match status" value="1"/>
</dbReference>
<dbReference type="AlphaFoldDB" id="A0A845BAI3"/>
<dbReference type="EMBL" id="SNVJ01000004">
    <property type="protein sequence ID" value="MXP63106.1"/>
    <property type="molecule type" value="Genomic_DNA"/>
</dbReference>
<dbReference type="Gene3D" id="3.40.50.300">
    <property type="entry name" value="P-loop containing nucleotide triphosphate hydrolases"/>
    <property type="match status" value="1"/>
</dbReference>
<keyword evidence="1" id="KW-0808">Transferase</keyword>
<reference evidence="1 2" key="1">
    <citation type="submission" date="2019-03" db="EMBL/GenBank/DDBJ databases">
        <title>Roseomonas sp. a novel Roseomonas species isolated from Sea whip Gorgonian.</title>
        <authorList>
            <person name="Li F."/>
            <person name="Pan X."/>
            <person name="Huang S."/>
            <person name="Li Z."/>
            <person name="Meng B."/>
        </authorList>
    </citation>
    <scope>NUCLEOTIDE SEQUENCE [LARGE SCALE GENOMIC DNA]</scope>
    <source>
        <strain evidence="1 2">M0104</strain>
    </source>
</reference>
<dbReference type="RefSeq" id="WP_160936214.1">
    <property type="nucleotide sequence ID" value="NZ_SNVJ01000004.1"/>
</dbReference>
<dbReference type="InterPro" id="IPR027417">
    <property type="entry name" value="P-loop_NTPase"/>
</dbReference>
<evidence type="ECO:0000313" key="1">
    <source>
        <dbReference type="EMBL" id="MXP63106.1"/>
    </source>
</evidence>
<proteinExistence type="predicted"/>
<dbReference type="GO" id="GO:0005886">
    <property type="term" value="C:plasma membrane"/>
    <property type="evidence" value="ECO:0007669"/>
    <property type="project" value="TreeGrafter"/>
</dbReference>
<dbReference type="GO" id="GO:0004713">
    <property type="term" value="F:protein tyrosine kinase activity"/>
    <property type="evidence" value="ECO:0007669"/>
    <property type="project" value="TreeGrafter"/>
</dbReference>
<organism evidence="1 2">
    <name type="scientific">Teichococcus coralli</name>
    <dbReference type="NCBI Taxonomy" id="2545983"/>
    <lineage>
        <taxon>Bacteria</taxon>
        <taxon>Pseudomonadati</taxon>
        <taxon>Pseudomonadota</taxon>
        <taxon>Alphaproteobacteria</taxon>
        <taxon>Acetobacterales</taxon>
        <taxon>Roseomonadaceae</taxon>
        <taxon>Roseomonas</taxon>
    </lineage>
</organism>
<accession>A0A845BAI3</accession>
<dbReference type="PANTHER" id="PTHR32309:SF13">
    <property type="entry name" value="FERRIC ENTEROBACTIN TRANSPORT PROTEIN FEPE"/>
    <property type="match status" value="1"/>
</dbReference>
<name>A0A845BAI3_9PROT</name>
<dbReference type="OrthoDB" id="230260at2"/>
<protein>
    <submittedName>
        <fullName evidence="1">Tyrosine-protein kinase family protein</fullName>
    </submittedName>
</protein>
<dbReference type="InterPro" id="IPR050445">
    <property type="entry name" value="Bact_polysacc_biosynth/exp"/>
</dbReference>
<keyword evidence="2" id="KW-1185">Reference proteome</keyword>
<evidence type="ECO:0000313" key="2">
    <source>
        <dbReference type="Proteomes" id="UP000460715"/>
    </source>
</evidence>
<keyword evidence="1" id="KW-0418">Kinase</keyword>
<gene>
    <name evidence="1" type="ORF">E0493_07030</name>
</gene>
<dbReference type="Proteomes" id="UP000460715">
    <property type="component" value="Unassembled WGS sequence"/>
</dbReference>
<sequence>MEKSVEDLALLFYKLSQSGLHNRMHGEADTEHAFSAPERTPTSLVHPTVAMRINLPSETFGMRREIAPLFRRVRNAMAEGGSPVLHVTAAERGAGASTTARELAFAASSGQFFRVLLIDCNIGEDDQSSAFGQDLPDLVGSCLSRGHAEVAAIASGGSSFHAAKLSPDFDPSGSRQAARIIPNLYETLRSAYELIVVDCPPVLEVPYFVRIAQEAPEVIMVMQTGRTRIYSALRAKAEIMQAGGRLAGVVMNQHRRYVPRFIADRL</sequence>
<comment type="caution">
    <text evidence="1">The sequence shown here is derived from an EMBL/GenBank/DDBJ whole genome shotgun (WGS) entry which is preliminary data.</text>
</comment>
<dbReference type="SUPFAM" id="SSF52540">
    <property type="entry name" value="P-loop containing nucleoside triphosphate hydrolases"/>
    <property type="match status" value="1"/>
</dbReference>